<evidence type="ECO:0000313" key="2">
    <source>
        <dbReference type="EMBL" id="GGL81952.1"/>
    </source>
</evidence>
<protein>
    <recommendedName>
        <fullName evidence="1">Aminoglycoside phosphotransferase domain-containing protein</fullName>
    </recommendedName>
</protein>
<evidence type="ECO:0000313" key="3">
    <source>
        <dbReference type="Proteomes" id="UP000613840"/>
    </source>
</evidence>
<name>A0A917SI67_9ACTN</name>
<dbReference type="SUPFAM" id="SSF56112">
    <property type="entry name" value="Protein kinase-like (PK-like)"/>
    <property type="match status" value="1"/>
</dbReference>
<reference evidence="2" key="1">
    <citation type="journal article" date="2014" name="Int. J. Syst. Evol. Microbiol.">
        <title>Complete genome sequence of Corynebacterium casei LMG S-19264T (=DSM 44701T), isolated from a smear-ripened cheese.</title>
        <authorList>
            <consortium name="US DOE Joint Genome Institute (JGI-PGF)"/>
            <person name="Walter F."/>
            <person name="Albersmeier A."/>
            <person name="Kalinowski J."/>
            <person name="Ruckert C."/>
        </authorList>
    </citation>
    <scope>NUCLEOTIDE SEQUENCE</scope>
    <source>
        <strain evidence="2">CGMCC 4.7306</strain>
    </source>
</reference>
<organism evidence="2 3">
    <name type="scientific">Microlunatus endophyticus</name>
    <dbReference type="NCBI Taxonomy" id="1716077"/>
    <lineage>
        <taxon>Bacteria</taxon>
        <taxon>Bacillati</taxon>
        <taxon>Actinomycetota</taxon>
        <taxon>Actinomycetes</taxon>
        <taxon>Propionibacteriales</taxon>
        <taxon>Propionibacteriaceae</taxon>
        <taxon>Microlunatus</taxon>
    </lineage>
</organism>
<evidence type="ECO:0000259" key="1">
    <source>
        <dbReference type="Pfam" id="PF01636"/>
    </source>
</evidence>
<dbReference type="InterPro" id="IPR002575">
    <property type="entry name" value="Aminoglycoside_PTrfase"/>
</dbReference>
<dbReference type="Gene3D" id="3.90.1200.10">
    <property type="match status" value="1"/>
</dbReference>
<gene>
    <name evidence="2" type="ORF">GCM10011575_45290</name>
</gene>
<sequence length="292" mass="31424">MTDDAAALFGNGIEVVAREPVAGGVSDASTFRVQVILTGGGQPVERTLLLKQTSATEVAALTAAARVPDVTAIPELIYAGENSDGPYILTEFYAASPAKSESALPGNVIETLARIHAHYLRIQVPRGVPVVDPDWWRTKCDVSMKRLHALERPVAEELCAQVKEFREAHAILEALEQLPRTLIHGDVHRNNVLVGANGQGHIIDWGGSFIGSPALDLPNIGGADSTGFRTYLRTWRDLTGHDPVADPDWQRARLTATVWANIKYLAFATKMFGDAKGQQMISAATAALALIS</sequence>
<dbReference type="AlphaFoldDB" id="A0A917SI67"/>
<accession>A0A917SI67</accession>
<dbReference type="InterPro" id="IPR011009">
    <property type="entry name" value="Kinase-like_dom_sf"/>
</dbReference>
<comment type="caution">
    <text evidence="2">The sequence shown here is derived from an EMBL/GenBank/DDBJ whole genome shotgun (WGS) entry which is preliminary data.</text>
</comment>
<keyword evidence="3" id="KW-1185">Reference proteome</keyword>
<dbReference type="Pfam" id="PF01636">
    <property type="entry name" value="APH"/>
    <property type="match status" value="1"/>
</dbReference>
<dbReference type="RefSeq" id="WP_188898128.1">
    <property type="nucleotide sequence ID" value="NZ_BMMZ01000017.1"/>
</dbReference>
<feature type="domain" description="Aminoglycoside phosphotransferase" evidence="1">
    <location>
        <begin position="54"/>
        <end position="252"/>
    </location>
</feature>
<dbReference type="Proteomes" id="UP000613840">
    <property type="component" value="Unassembled WGS sequence"/>
</dbReference>
<proteinExistence type="predicted"/>
<reference evidence="2" key="2">
    <citation type="submission" date="2020-09" db="EMBL/GenBank/DDBJ databases">
        <authorList>
            <person name="Sun Q."/>
            <person name="Zhou Y."/>
        </authorList>
    </citation>
    <scope>NUCLEOTIDE SEQUENCE</scope>
    <source>
        <strain evidence="2">CGMCC 4.7306</strain>
    </source>
</reference>
<dbReference type="EMBL" id="BMMZ01000017">
    <property type="protein sequence ID" value="GGL81952.1"/>
    <property type="molecule type" value="Genomic_DNA"/>
</dbReference>